<name>Q9YCQ3_AERPE</name>
<dbReference type="PANTHER" id="PTHR43584:SF8">
    <property type="entry name" value="N-ACETYLMURAMATE ALPHA-1-PHOSPHATE URIDYLYLTRANSFERASE"/>
    <property type="match status" value="1"/>
</dbReference>
<gene>
    <name evidence="4" type="ordered locus">APE_1208.1</name>
</gene>
<dbReference type="KEGG" id="ape:APE_1208.1"/>
<accession>Q9YCQ3</accession>
<dbReference type="Pfam" id="PF00483">
    <property type="entry name" value="NTP_transferase"/>
    <property type="match status" value="1"/>
</dbReference>
<dbReference type="Proteomes" id="UP000002518">
    <property type="component" value="Chromosome"/>
</dbReference>
<dbReference type="InterPro" id="IPR005835">
    <property type="entry name" value="NTP_transferase_dom"/>
</dbReference>
<reference evidence="4 5" key="1">
    <citation type="journal article" date="1999" name="DNA Res.">
        <title>Complete genome sequence of an aerobic hyper-thermophilic crenarchaeon, Aeropyrum pernix K1.</title>
        <authorList>
            <person name="Kawarabayasi Y."/>
            <person name="Hino Y."/>
            <person name="Horikawa H."/>
            <person name="Yamazaki S."/>
            <person name="Haikawa Y."/>
            <person name="Jin-no K."/>
            <person name="Takahashi M."/>
            <person name="Sekine M."/>
            <person name="Baba S."/>
            <person name="Ankai A."/>
            <person name="Kosugi H."/>
            <person name="Hosoyama A."/>
            <person name="Fukui S."/>
            <person name="Nagai Y."/>
            <person name="Nishijima K."/>
            <person name="Nakazawa H."/>
            <person name="Takamiya M."/>
            <person name="Masuda S."/>
            <person name="Funahashi T."/>
            <person name="Tanaka T."/>
            <person name="Kudoh Y."/>
            <person name="Yamazaki J."/>
            <person name="Kushida N."/>
            <person name="Oguchi A."/>
            <person name="Aoki K."/>
            <person name="Kubota K."/>
            <person name="Nakamura Y."/>
            <person name="Nomura N."/>
            <person name="Sako Y."/>
            <person name="Kikuchi H."/>
        </authorList>
    </citation>
    <scope>NUCLEOTIDE SEQUENCE [LARGE SCALE GENOMIC DNA]</scope>
    <source>
        <strain evidence="5">ATCC 700893 / DSM 11879 / JCM 9820 / NBRC 100138 / K1</strain>
    </source>
</reference>
<keyword evidence="1 4" id="KW-0808">Transferase</keyword>
<feature type="domain" description="Nucleotidyl transferase" evidence="3">
    <location>
        <begin position="3"/>
        <end position="56"/>
    </location>
</feature>
<proteinExistence type="predicted"/>
<evidence type="ECO:0000313" key="4">
    <source>
        <dbReference type="EMBL" id="BAA80194.2"/>
    </source>
</evidence>
<evidence type="ECO:0000256" key="2">
    <source>
        <dbReference type="ARBA" id="ARBA00022695"/>
    </source>
</evidence>
<dbReference type="eggNOG" id="arCOG00666">
    <property type="taxonomic scope" value="Archaea"/>
</dbReference>
<dbReference type="PROSITE" id="PS00101">
    <property type="entry name" value="HEXAPEP_TRANSFERASES"/>
    <property type="match status" value="1"/>
</dbReference>
<dbReference type="InterPro" id="IPR029044">
    <property type="entry name" value="Nucleotide-diphossugar_trans"/>
</dbReference>
<dbReference type="EMBL" id="BA000002">
    <property type="protein sequence ID" value="BAA80194.2"/>
    <property type="molecule type" value="Genomic_DNA"/>
</dbReference>
<dbReference type="GO" id="GO:0016779">
    <property type="term" value="F:nucleotidyltransferase activity"/>
    <property type="evidence" value="ECO:0007669"/>
    <property type="project" value="UniProtKB-KW"/>
</dbReference>
<dbReference type="Gene3D" id="2.160.10.10">
    <property type="entry name" value="Hexapeptide repeat proteins"/>
    <property type="match status" value="1"/>
</dbReference>
<sequence>MEAVVLAGGVGKRLLPLTRERPKPYLPLAGKPLYMYAVEQVAMVRSLLDRAVMVTPPGHPTPPGSLPSWLDTVEQQGEGVEAGLATALKRLGGGEEVVVSFVGYLARPNTLVRHVLDFYSVTRYKLVLALAPVTRGSESFGFVDADPSTGRVLGFSGSREEWMAGRGRVFAGVLAGDPEALEVLAGEGFVEGINTLARRGLVGSVVWPGEWLEVGYPCDLLEAPRLVVEAWAAVISAKARVARSSVIQGGVVIEEDAEVGEGAVVEGPAYLGRGAVVGRNSVVGPGVVLEEGAVVGDLVSIERSVMLERAEASGPSRLEGVVIGDGAYIAPLAAATNREGCTVVAPKTRLGPRATLEPGKTYT</sequence>
<dbReference type="PANTHER" id="PTHR43584">
    <property type="entry name" value="NUCLEOTIDYL TRANSFERASE"/>
    <property type="match status" value="1"/>
</dbReference>
<dbReference type="PIR" id="D72592">
    <property type="entry name" value="D72592"/>
</dbReference>
<keyword evidence="5" id="KW-1185">Reference proteome</keyword>
<dbReference type="InterPro" id="IPR050065">
    <property type="entry name" value="GlmU-like"/>
</dbReference>
<evidence type="ECO:0000313" key="5">
    <source>
        <dbReference type="Proteomes" id="UP000002518"/>
    </source>
</evidence>
<keyword evidence="2" id="KW-0548">Nucleotidyltransferase</keyword>
<dbReference type="EnsemblBacteria" id="BAA80194">
    <property type="protein sequence ID" value="BAA80194"/>
    <property type="gene ID" value="APE_1208.1"/>
</dbReference>
<dbReference type="SUPFAM" id="SSF53448">
    <property type="entry name" value="Nucleotide-diphospho-sugar transferases"/>
    <property type="match status" value="1"/>
</dbReference>
<dbReference type="DNASU" id="1445856"/>
<dbReference type="STRING" id="272557.APE_1208.1"/>
<dbReference type="AlphaFoldDB" id="Q9YCQ3"/>
<dbReference type="Gene3D" id="3.90.550.10">
    <property type="entry name" value="Spore Coat Polysaccharide Biosynthesis Protein SpsA, Chain A"/>
    <property type="match status" value="1"/>
</dbReference>
<evidence type="ECO:0000259" key="3">
    <source>
        <dbReference type="Pfam" id="PF00483"/>
    </source>
</evidence>
<evidence type="ECO:0000256" key="1">
    <source>
        <dbReference type="ARBA" id="ARBA00022679"/>
    </source>
</evidence>
<dbReference type="InterPro" id="IPR018357">
    <property type="entry name" value="Hexapep_transf_CS"/>
</dbReference>
<protein>
    <submittedName>
        <fullName evidence="4">Nucleotidyl transferase</fullName>
    </submittedName>
</protein>
<organism evidence="4 5">
    <name type="scientific">Aeropyrum pernix (strain ATCC 700893 / DSM 11879 / JCM 9820 / NBRC 100138 / K1)</name>
    <dbReference type="NCBI Taxonomy" id="272557"/>
    <lineage>
        <taxon>Archaea</taxon>
        <taxon>Thermoproteota</taxon>
        <taxon>Thermoprotei</taxon>
        <taxon>Desulfurococcales</taxon>
        <taxon>Desulfurococcaceae</taxon>
        <taxon>Aeropyrum</taxon>
    </lineage>
</organism>